<keyword evidence="1" id="KW-0472">Membrane</keyword>
<evidence type="ECO:0000313" key="2">
    <source>
        <dbReference type="EMBL" id="BCS89522.1"/>
    </source>
</evidence>
<evidence type="ECO:0000256" key="1">
    <source>
        <dbReference type="SAM" id="Phobius"/>
    </source>
</evidence>
<gene>
    <name evidence="2" type="ORF">PSDVSF_27640</name>
</gene>
<feature type="transmembrane region" description="Helical" evidence="1">
    <location>
        <begin position="30"/>
        <end position="50"/>
    </location>
</feature>
<dbReference type="EMBL" id="AP024485">
    <property type="protein sequence ID" value="BCS89522.1"/>
    <property type="molecule type" value="Genomic_DNA"/>
</dbReference>
<evidence type="ECO:0000313" key="3">
    <source>
        <dbReference type="Proteomes" id="UP001053296"/>
    </source>
</evidence>
<keyword evidence="3" id="KW-1185">Reference proteome</keyword>
<proteinExistence type="predicted"/>
<reference evidence="2" key="1">
    <citation type="journal article" date="2022" name="Arch. Microbiol.">
        <title>Pseudodesulfovibrio sediminis sp. nov., a mesophilic and neutrophilic sulfate-reducing bacterium isolated from sediment of a brackish lake.</title>
        <authorList>
            <person name="Takahashi A."/>
            <person name="Kojima H."/>
            <person name="Watanabe M."/>
            <person name="Fukui M."/>
        </authorList>
    </citation>
    <scope>NUCLEOTIDE SEQUENCE</scope>
    <source>
        <strain evidence="2">SF6</strain>
    </source>
</reference>
<accession>A0ABM8HXB1</accession>
<name>A0ABM8HXB1_9BACT</name>
<sequence length="113" mass="12654">MARHQTMYVVSALSYAQYRYLSNSQYGNHLQILDFIAIYLVASVVLFSVLPGEETNKFLVKGFFVAAIVYALPLYISSLLVFAILLGVYLMNKDAIDSELLAMVKILPLGRNV</sequence>
<dbReference type="Proteomes" id="UP001053296">
    <property type="component" value="Chromosome"/>
</dbReference>
<keyword evidence="1" id="KW-1133">Transmembrane helix</keyword>
<feature type="transmembrane region" description="Helical" evidence="1">
    <location>
        <begin position="62"/>
        <end position="91"/>
    </location>
</feature>
<organism evidence="2 3">
    <name type="scientific">Pseudodesulfovibrio sediminis</name>
    <dbReference type="NCBI Taxonomy" id="2810563"/>
    <lineage>
        <taxon>Bacteria</taxon>
        <taxon>Pseudomonadati</taxon>
        <taxon>Thermodesulfobacteriota</taxon>
        <taxon>Desulfovibrionia</taxon>
        <taxon>Desulfovibrionales</taxon>
        <taxon>Desulfovibrionaceae</taxon>
    </lineage>
</organism>
<protein>
    <submittedName>
        <fullName evidence="2">Uncharacterized protein</fullName>
    </submittedName>
</protein>
<keyword evidence="1" id="KW-0812">Transmembrane</keyword>